<dbReference type="SUPFAM" id="SSF53448">
    <property type="entry name" value="Nucleotide-diphospho-sugar transferases"/>
    <property type="match status" value="1"/>
</dbReference>
<evidence type="ECO:0000256" key="7">
    <source>
        <dbReference type="ARBA" id="ARBA00022679"/>
    </source>
</evidence>
<dbReference type="InterPro" id="IPR001173">
    <property type="entry name" value="Glyco_trans_2-like"/>
</dbReference>
<dbReference type="Gene3D" id="3.90.550.10">
    <property type="entry name" value="Spore Coat Polysaccharide Biosynthesis Protein SpsA, Chain A"/>
    <property type="match status" value="1"/>
</dbReference>
<comment type="catalytic activity">
    <reaction evidence="13">
        <text>a di-trans,poly-cis-dolichyl phosphate + UDP-alpha-D-glucose = a di-trans,poly-cis-dolichyl beta-D-glucosyl phosphate + UDP</text>
        <dbReference type="Rhea" id="RHEA:15401"/>
        <dbReference type="Rhea" id="RHEA-COMP:19498"/>
        <dbReference type="Rhea" id="RHEA-COMP:19502"/>
        <dbReference type="ChEBI" id="CHEBI:57525"/>
        <dbReference type="ChEBI" id="CHEBI:57683"/>
        <dbReference type="ChEBI" id="CHEBI:58223"/>
        <dbReference type="ChEBI" id="CHEBI:58885"/>
        <dbReference type="EC" id="2.4.1.117"/>
    </reaction>
    <physiologicalReaction direction="left-to-right" evidence="13">
        <dbReference type="Rhea" id="RHEA:15402"/>
    </physiologicalReaction>
</comment>
<evidence type="ECO:0000256" key="15">
    <source>
        <dbReference type="SAM" id="Phobius"/>
    </source>
</evidence>
<accession>A0A917BC73</accession>
<dbReference type="InterPro" id="IPR035518">
    <property type="entry name" value="DPG_synthase"/>
</dbReference>
<dbReference type="EMBL" id="BMKQ01000001">
    <property type="protein sequence ID" value="GGF37021.1"/>
    <property type="molecule type" value="Genomic_DNA"/>
</dbReference>
<dbReference type="EC" id="2.4.1.117" evidence="5"/>
<feature type="transmembrane region" description="Helical" evidence="15">
    <location>
        <begin position="280"/>
        <end position="301"/>
    </location>
</feature>
<dbReference type="Pfam" id="PF04138">
    <property type="entry name" value="GtrA_DPMS_TM"/>
    <property type="match status" value="1"/>
</dbReference>
<evidence type="ECO:0000256" key="1">
    <source>
        <dbReference type="ARBA" id="ARBA00004141"/>
    </source>
</evidence>
<feature type="region of interest" description="Disordered" evidence="14">
    <location>
        <begin position="416"/>
        <end position="435"/>
    </location>
</feature>
<dbReference type="PANTHER" id="PTHR10859">
    <property type="entry name" value="GLYCOSYL TRANSFERASE"/>
    <property type="match status" value="1"/>
</dbReference>
<proteinExistence type="inferred from homology"/>
<comment type="caution">
    <text evidence="18">The sequence shown here is derived from an EMBL/GenBank/DDBJ whole genome shotgun (WGS) entry which is preliminary data.</text>
</comment>
<dbReference type="GO" id="GO:0016020">
    <property type="term" value="C:membrane"/>
    <property type="evidence" value="ECO:0007669"/>
    <property type="project" value="UniProtKB-SubCell"/>
</dbReference>
<evidence type="ECO:0000256" key="5">
    <source>
        <dbReference type="ARBA" id="ARBA00012583"/>
    </source>
</evidence>
<dbReference type="FunFam" id="3.90.550.10:FF:000131">
    <property type="entry name" value="Glycosyl transferase"/>
    <property type="match status" value="1"/>
</dbReference>
<dbReference type="RefSeq" id="WP_188778470.1">
    <property type="nucleotide sequence ID" value="NZ_BMKQ01000001.1"/>
</dbReference>
<keyword evidence="9" id="KW-0256">Endoplasmic reticulum</keyword>
<dbReference type="Proteomes" id="UP000649179">
    <property type="component" value="Unassembled WGS sequence"/>
</dbReference>
<organism evidence="18 19">
    <name type="scientific">Marmoricola endophyticus</name>
    <dbReference type="NCBI Taxonomy" id="2040280"/>
    <lineage>
        <taxon>Bacteria</taxon>
        <taxon>Bacillati</taxon>
        <taxon>Actinomycetota</taxon>
        <taxon>Actinomycetes</taxon>
        <taxon>Propionibacteriales</taxon>
        <taxon>Nocardioidaceae</taxon>
        <taxon>Marmoricola</taxon>
    </lineage>
</organism>
<keyword evidence="10" id="KW-0735">Signal-anchor</keyword>
<evidence type="ECO:0000313" key="18">
    <source>
        <dbReference type="EMBL" id="GGF37021.1"/>
    </source>
</evidence>
<dbReference type="GO" id="GO:0000271">
    <property type="term" value="P:polysaccharide biosynthetic process"/>
    <property type="evidence" value="ECO:0007669"/>
    <property type="project" value="InterPro"/>
</dbReference>
<comment type="similarity">
    <text evidence="4">Belongs to the glycosyltransferase 2 family.</text>
</comment>
<evidence type="ECO:0000256" key="11">
    <source>
        <dbReference type="ARBA" id="ARBA00022989"/>
    </source>
</evidence>
<dbReference type="CDD" id="cd04188">
    <property type="entry name" value="DPG_synthase"/>
    <property type="match status" value="1"/>
</dbReference>
<dbReference type="Pfam" id="PF00535">
    <property type="entry name" value="Glycos_transf_2"/>
    <property type="match status" value="1"/>
</dbReference>
<dbReference type="GO" id="GO:0004581">
    <property type="term" value="F:dolichyl-phosphate beta-glucosyltransferase activity"/>
    <property type="evidence" value="ECO:0007669"/>
    <property type="project" value="UniProtKB-EC"/>
</dbReference>
<evidence type="ECO:0000313" key="19">
    <source>
        <dbReference type="Proteomes" id="UP000649179"/>
    </source>
</evidence>
<evidence type="ECO:0000256" key="12">
    <source>
        <dbReference type="ARBA" id="ARBA00023136"/>
    </source>
</evidence>
<gene>
    <name evidence="18" type="ORF">GCM10011519_08170</name>
</gene>
<dbReference type="GO" id="GO:0006487">
    <property type="term" value="P:protein N-linked glycosylation"/>
    <property type="evidence" value="ECO:0007669"/>
    <property type="project" value="TreeGrafter"/>
</dbReference>
<protein>
    <recommendedName>
        <fullName evidence="5">dolichyl-phosphate beta-glucosyltransferase</fullName>
        <ecNumber evidence="5">2.4.1.117</ecNumber>
    </recommendedName>
</protein>
<keyword evidence="11 15" id="KW-1133">Transmembrane helix</keyword>
<evidence type="ECO:0000256" key="9">
    <source>
        <dbReference type="ARBA" id="ARBA00022824"/>
    </source>
</evidence>
<dbReference type="PANTHER" id="PTHR10859:SF91">
    <property type="entry name" value="DOLICHYL-PHOSPHATE BETA-GLUCOSYLTRANSFERASE"/>
    <property type="match status" value="1"/>
</dbReference>
<dbReference type="AlphaFoldDB" id="A0A917BC73"/>
<sequence length="435" mass="46923">MSALVTAPGRDGSSEAHVSTTLDVVVPVYNEESDLGPAVRRLHEHLSTLPYSFRITIADNASTDATPAVARSLAEEYDDVHVRRLEQKGRGRALKQVWAESPAHVLAYMDVDLSTDLKALLPLVAPLISGHSDLAIGSRLRHDSRVVRGPKRELISRTYNLLVKGALRTRFSDAQCGFKAIRADVARAVLPLVEDDAWFFDTELLVLAERAGLRIHEVPVDWVDDPDSRVDIVRTAYDDLRGIARVGTGLLTGRIPVAEVAAALGRASARAGQGRLRMQVLVFGLIGVASTLAYALLYLWMRQGTSAQVANLLALVITAVANTAANRRFTFGVRGPRNRLRHQAQGFAIFAAGLGVTSGTLWLVDRTGTDHHTVEVVALTAANLFVTVMRFVLMRVWVFTPAGLRARARDVRAAGAAAAPPAAPPHEPSAGRSAG</sequence>
<evidence type="ECO:0000259" key="17">
    <source>
        <dbReference type="Pfam" id="PF04138"/>
    </source>
</evidence>
<evidence type="ECO:0000256" key="6">
    <source>
        <dbReference type="ARBA" id="ARBA00022676"/>
    </source>
</evidence>
<feature type="domain" description="Glycosyltransferase 2-like" evidence="16">
    <location>
        <begin position="24"/>
        <end position="188"/>
    </location>
</feature>
<evidence type="ECO:0000256" key="14">
    <source>
        <dbReference type="SAM" id="MobiDB-lite"/>
    </source>
</evidence>
<feature type="transmembrane region" description="Helical" evidence="15">
    <location>
        <begin position="346"/>
        <end position="364"/>
    </location>
</feature>
<feature type="domain" description="GtrA/DPMS transmembrane" evidence="17">
    <location>
        <begin position="283"/>
        <end position="399"/>
    </location>
</feature>
<keyword evidence="19" id="KW-1185">Reference proteome</keyword>
<feature type="transmembrane region" description="Helical" evidence="15">
    <location>
        <begin position="307"/>
        <end position="325"/>
    </location>
</feature>
<evidence type="ECO:0000256" key="2">
    <source>
        <dbReference type="ARBA" id="ARBA00004389"/>
    </source>
</evidence>
<reference evidence="18" key="2">
    <citation type="submission" date="2020-09" db="EMBL/GenBank/DDBJ databases">
        <authorList>
            <person name="Sun Q."/>
            <person name="Zhou Y."/>
        </authorList>
    </citation>
    <scope>NUCLEOTIDE SEQUENCE</scope>
    <source>
        <strain evidence="18">CGMCC 1.16067</strain>
    </source>
</reference>
<evidence type="ECO:0000256" key="10">
    <source>
        <dbReference type="ARBA" id="ARBA00022968"/>
    </source>
</evidence>
<keyword evidence="12 15" id="KW-0472">Membrane</keyword>
<keyword evidence="8 15" id="KW-0812">Transmembrane</keyword>
<evidence type="ECO:0000256" key="4">
    <source>
        <dbReference type="ARBA" id="ARBA00006739"/>
    </source>
</evidence>
<comment type="subcellular location">
    <subcellularLocation>
        <location evidence="2">Endoplasmic reticulum membrane</location>
        <topology evidence="2">Single-pass membrane protein</topology>
    </subcellularLocation>
    <subcellularLocation>
        <location evidence="1">Membrane</location>
        <topology evidence="1">Multi-pass membrane protein</topology>
    </subcellularLocation>
</comment>
<evidence type="ECO:0000256" key="8">
    <source>
        <dbReference type="ARBA" id="ARBA00022692"/>
    </source>
</evidence>
<evidence type="ECO:0000256" key="13">
    <source>
        <dbReference type="ARBA" id="ARBA00045097"/>
    </source>
</evidence>
<keyword evidence="7 18" id="KW-0808">Transferase</keyword>
<reference evidence="18" key="1">
    <citation type="journal article" date="2014" name="Int. J. Syst. Evol. Microbiol.">
        <title>Complete genome sequence of Corynebacterium casei LMG S-19264T (=DSM 44701T), isolated from a smear-ripened cheese.</title>
        <authorList>
            <consortium name="US DOE Joint Genome Institute (JGI-PGF)"/>
            <person name="Walter F."/>
            <person name="Albersmeier A."/>
            <person name="Kalinowski J."/>
            <person name="Ruckert C."/>
        </authorList>
    </citation>
    <scope>NUCLEOTIDE SEQUENCE</scope>
    <source>
        <strain evidence="18">CGMCC 1.16067</strain>
    </source>
</reference>
<comment type="pathway">
    <text evidence="3">Protein modification; protein glycosylation.</text>
</comment>
<keyword evidence="6" id="KW-0328">Glycosyltransferase</keyword>
<dbReference type="InterPro" id="IPR007267">
    <property type="entry name" value="GtrA_DPMS_TM"/>
</dbReference>
<evidence type="ECO:0000259" key="16">
    <source>
        <dbReference type="Pfam" id="PF00535"/>
    </source>
</evidence>
<dbReference type="InterPro" id="IPR029044">
    <property type="entry name" value="Nucleotide-diphossugar_trans"/>
</dbReference>
<feature type="transmembrane region" description="Helical" evidence="15">
    <location>
        <begin position="376"/>
        <end position="399"/>
    </location>
</feature>
<evidence type="ECO:0000256" key="3">
    <source>
        <dbReference type="ARBA" id="ARBA00004922"/>
    </source>
</evidence>
<name>A0A917BC73_9ACTN</name>